<dbReference type="EMBL" id="CM035433">
    <property type="protein sequence ID" value="KAH7294254.1"/>
    <property type="molecule type" value="Genomic_DNA"/>
</dbReference>
<comment type="caution">
    <text evidence="2">The sequence shown here is derived from an EMBL/GenBank/DDBJ whole genome shotgun (WGS) entry which is preliminary data.</text>
</comment>
<evidence type="ECO:0000259" key="1">
    <source>
        <dbReference type="Pfam" id="PF12143"/>
    </source>
</evidence>
<dbReference type="Proteomes" id="UP000825935">
    <property type="component" value="Chromosome 28"/>
</dbReference>
<evidence type="ECO:0000313" key="3">
    <source>
        <dbReference type="Proteomes" id="UP000825935"/>
    </source>
</evidence>
<dbReference type="AlphaFoldDB" id="A0A8T2REN1"/>
<dbReference type="InterPro" id="IPR022740">
    <property type="entry name" value="Polyphenol_oxidase_C"/>
</dbReference>
<dbReference type="OrthoDB" id="1915073at2759"/>
<feature type="domain" description="Polyphenol oxidase C-terminal" evidence="1">
    <location>
        <begin position="94"/>
        <end position="200"/>
    </location>
</feature>
<protein>
    <recommendedName>
        <fullName evidence="1">Polyphenol oxidase C-terminal domain-containing protein</fullName>
    </recommendedName>
</protein>
<dbReference type="PANTHER" id="PTHR36608">
    <property type="entry name" value="POLYPHENOL OXIDASE C, CHLOROPLASTIC-LIKE"/>
    <property type="match status" value="1"/>
</dbReference>
<proteinExistence type="predicted"/>
<name>A0A8T2REN1_CERRI</name>
<organism evidence="2 3">
    <name type="scientific">Ceratopteris richardii</name>
    <name type="common">Triangle waterfern</name>
    <dbReference type="NCBI Taxonomy" id="49495"/>
    <lineage>
        <taxon>Eukaryota</taxon>
        <taxon>Viridiplantae</taxon>
        <taxon>Streptophyta</taxon>
        <taxon>Embryophyta</taxon>
        <taxon>Tracheophyta</taxon>
        <taxon>Polypodiopsida</taxon>
        <taxon>Polypodiidae</taxon>
        <taxon>Polypodiales</taxon>
        <taxon>Pteridineae</taxon>
        <taxon>Pteridaceae</taxon>
        <taxon>Parkerioideae</taxon>
        <taxon>Ceratopteris</taxon>
    </lineage>
</organism>
<dbReference type="PANTHER" id="PTHR36608:SF1">
    <property type="entry name" value="POLYPHENOL OXIDASE C, CHLOROPLASTIC-LIKE"/>
    <property type="match status" value="1"/>
</dbReference>
<dbReference type="GO" id="GO:0004097">
    <property type="term" value="F:catechol oxidase activity"/>
    <property type="evidence" value="ECO:0007669"/>
    <property type="project" value="InterPro"/>
</dbReference>
<dbReference type="EMBL" id="CM035433">
    <property type="protein sequence ID" value="KAH7294250.1"/>
    <property type="molecule type" value="Genomic_DNA"/>
</dbReference>
<reference evidence="2" key="1">
    <citation type="submission" date="2021-08" db="EMBL/GenBank/DDBJ databases">
        <title>WGS assembly of Ceratopteris richardii.</title>
        <authorList>
            <person name="Marchant D.B."/>
            <person name="Chen G."/>
            <person name="Jenkins J."/>
            <person name="Shu S."/>
            <person name="Leebens-Mack J."/>
            <person name="Grimwood J."/>
            <person name="Schmutz J."/>
            <person name="Soltis P."/>
            <person name="Soltis D."/>
            <person name="Chen Z.-H."/>
        </authorList>
    </citation>
    <scope>NUCLEOTIDE SEQUENCE</scope>
    <source>
        <strain evidence="2">Whitten #5841</strain>
        <tissue evidence="2">Leaf</tissue>
    </source>
</reference>
<sequence length="213" mass="24083">MNFSKSVLSQPAGRLVQSMHWRNMELKTWNATHCVRAHVRRTLTMQLLAMIGINSCPALVRECVVRANELVDVGNFAEGQLVLQGLPFTFNLMRADSAASQHLDDDELEEILSIKLKFLRRKASAFRVFVNMPDANIQTPVTCNEFAGLYFHEPRRVNGPDTEIQETTVRLGIGDIIKELGLSDQSNVLITLVPFGADRMYPIVIEKIRMELE</sequence>
<accession>A0A8T2REN1</accession>
<keyword evidence="3" id="KW-1185">Reference proteome</keyword>
<dbReference type="Pfam" id="PF12143">
    <property type="entry name" value="PPO1_KFDV"/>
    <property type="match status" value="1"/>
</dbReference>
<evidence type="ECO:0000313" key="2">
    <source>
        <dbReference type="EMBL" id="KAH7294254.1"/>
    </source>
</evidence>
<gene>
    <name evidence="2" type="ORF">KP509_28G062600</name>
</gene>